<dbReference type="GO" id="GO:0008270">
    <property type="term" value="F:zinc ion binding"/>
    <property type="evidence" value="ECO:0007669"/>
    <property type="project" value="UniProtKB-KW"/>
</dbReference>
<dbReference type="Gene3D" id="6.10.140.1740">
    <property type="match status" value="1"/>
</dbReference>
<dbReference type="SUPFAM" id="SSF57903">
    <property type="entry name" value="FYVE/PHD zinc finger"/>
    <property type="match status" value="1"/>
</dbReference>
<evidence type="ECO:0000313" key="15">
    <source>
        <dbReference type="Proteomes" id="UP000612746"/>
    </source>
</evidence>
<evidence type="ECO:0000256" key="3">
    <source>
        <dbReference type="ARBA" id="ARBA00022723"/>
    </source>
</evidence>
<keyword evidence="3 9" id="KW-0479">Metal-binding</keyword>
<dbReference type="GO" id="GO:0006325">
    <property type="term" value="P:chromatin organization"/>
    <property type="evidence" value="ECO:0007669"/>
    <property type="project" value="UniProtKB-KW"/>
</dbReference>
<feature type="site" description="Histone H3K4me3 binding" evidence="8">
    <location>
        <position position="226"/>
    </location>
</feature>
<feature type="site" description="Histone H3K4me3 binding" evidence="8">
    <location>
        <position position="237"/>
    </location>
</feature>
<comment type="similarity">
    <text evidence="2 11">Belongs to the ING family.</text>
</comment>
<dbReference type="Proteomes" id="UP000612746">
    <property type="component" value="Unassembled WGS sequence"/>
</dbReference>
<dbReference type="OrthoDB" id="5411773at2759"/>
<dbReference type="GO" id="GO:0005634">
    <property type="term" value="C:nucleus"/>
    <property type="evidence" value="ECO:0007669"/>
    <property type="project" value="UniProtKB-SubCell"/>
</dbReference>
<feature type="domain" description="PHD-type" evidence="13">
    <location>
        <begin position="224"/>
        <end position="273"/>
    </location>
</feature>
<dbReference type="InterPro" id="IPR028651">
    <property type="entry name" value="ING_fam"/>
</dbReference>
<feature type="compositionally biased region" description="Basic residues" evidence="12">
    <location>
        <begin position="177"/>
        <end position="186"/>
    </location>
</feature>
<dbReference type="InterPro" id="IPR013083">
    <property type="entry name" value="Znf_RING/FYVE/PHD"/>
</dbReference>
<evidence type="ECO:0000256" key="5">
    <source>
        <dbReference type="ARBA" id="ARBA00022833"/>
    </source>
</evidence>
<sequence>MTAIKKAADSLSYLNDYSDTTEALPLELHRNYTLIRQLDESAEDLMSTVADECKVLTNNKKLSREERLEKLRNVSNLLNETVKRGEEKFALAKSTYDTIDRHCSRLDNDLQKFEDEQLIGPGRTNITQASASEDGHHDRETGDKKRKGNVEGAIIRSSLTPRNDTKISKNYKSGRSGSKKREKKSKTVLEDDQMGTSGFGFGSSAENVQAAVAISDMPVDPNEPVYCFCRQVSYGEMVACDNDECEIEWFHLPCVKLTSVPRGKWYCDNCAPKMQSKLKRLS</sequence>
<keyword evidence="5 9" id="KW-0862">Zinc</keyword>
<dbReference type="InterPro" id="IPR019786">
    <property type="entry name" value="Zinc_finger_PHD-type_CS"/>
</dbReference>
<dbReference type="CDD" id="cd15505">
    <property type="entry name" value="PHD_ING"/>
    <property type="match status" value="1"/>
</dbReference>
<feature type="binding site" evidence="9">
    <location>
        <position position="267"/>
    </location>
    <ligand>
        <name>Zn(2+)</name>
        <dbReference type="ChEBI" id="CHEBI:29105"/>
        <label>2</label>
    </ligand>
</feature>
<dbReference type="CDD" id="cd16859">
    <property type="entry name" value="ING_ING4_5"/>
    <property type="match status" value="1"/>
</dbReference>
<keyword evidence="7 11" id="KW-0539">Nucleus</keyword>
<dbReference type="SMART" id="SM00249">
    <property type="entry name" value="PHD"/>
    <property type="match status" value="1"/>
</dbReference>
<dbReference type="FunFam" id="3.30.40.10:FF:000016">
    <property type="entry name" value="Inhibitor of growth protein"/>
    <property type="match status" value="1"/>
</dbReference>
<gene>
    <name evidence="14" type="ORF">INT44_009304</name>
</gene>
<keyword evidence="15" id="KW-1185">Reference proteome</keyword>
<keyword evidence="4 10" id="KW-0863">Zinc-finger</keyword>
<comment type="domain">
    <text evidence="11">The PHD-type zinc finger mediates the binding to H3K4me3.</text>
</comment>
<evidence type="ECO:0000256" key="10">
    <source>
        <dbReference type="PROSITE-ProRule" id="PRU00146"/>
    </source>
</evidence>
<dbReference type="SMART" id="SM01408">
    <property type="entry name" value="ING"/>
    <property type="match status" value="1"/>
</dbReference>
<feature type="region of interest" description="Disordered" evidence="12">
    <location>
        <begin position="115"/>
        <end position="192"/>
    </location>
</feature>
<dbReference type="AlphaFoldDB" id="A0A8H7Q0S8"/>
<comment type="caution">
    <text evidence="14">The sequence shown here is derived from an EMBL/GenBank/DDBJ whole genome shotgun (WGS) entry which is preliminary data.</text>
</comment>
<dbReference type="InterPro" id="IPR011011">
    <property type="entry name" value="Znf_FYVE_PHD"/>
</dbReference>
<keyword evidence="6 11" id="KW-0156">Chromatin regulator</keyword>
<feature type="binding site" evidence="9">
    <location>
        <position position="245"/>
    </location>
    <ligand>
        <name>Zn(2+)</name>
        <dbReference type="ChEBI" id="CHEBI:29105"/>
        <label>2</label>
    </ligand>
</feature>
<proteinExistence type="inferred from homology"/>
<name>A0A8H7Q0S8_9FUNG</name>
<evidence type="ECO:0000256" key="4">
    <source>
        <dbReference type="ARBA" id="ARBA00022771"/>
    </source>
</evidence>
<feature type="binding site" evidence="9">
    <location>
        <position position="270"/>
    </location>
    <ligand>
        <name>Zn(2+)</name>
        <dbReference type="ChEBI" id="CHEBI:29105"/>
        <label>2</label>
    </ligand>
</feature>
<feature type="binding site" evidence="9">
    <location>
        <position position="229"/>
    </location>
    <ligand>
        <name>Zn(2+)</name>
        <dbReference type="ChEBI" id="CHEBI:29105"/>
        <label>1</label>
    </ligand>
</feature>
<evidence type="ECO:0000256" key="2">
    <source>
        <dbReference type="ARBA" id="ARBA00010210"/>
    </source>
</evidence>
<dbReference type="EMBL" id="JAEPRA010000006">
    <property type="protein sequence ID" value="KAG2184289.1"/>
    <property type="molecule type" value="Genomic_DNA"/>
</dbReference>
<evidence type="ECO:0000256" key="7">
    <source>
        <dbReference type="ARBA" id="ARBA00023242"/>
    </source>
</evidence>
<evidence type="ECO:0000256" key="8">
    <source>
        <dbReference type="PIRSR" id="PIRSR628651-50"/>
    </source>
</evidence>
<evidence type="ECO:0000256" key="11">
    <source>
        <dbReference type="RuleBase" id="RU361213"/>
    </source>
</evidence>
<feature type="compositionally biased region" description="Basic and acidic residues" evidence="12">
    <location>
        <begin position="133"/>
        <end position="143"/>
    </location>
</feature>
<feature type="binding site" evidence="9">
    <location>
        <position position="251"/>
    </location>
    <ligand>
        <name>Zn(2+)</name>
        <dbReference type="ChEBI" id="CHEBI:29105"/>
        <label>1</label>
    </ligand>
</feature>
<accession>A0A8H7Q0S8</accession>
<comment type="subunit">
    <text evidence="11">Component of an histone acetyltransferase complex. Interacts with H3K4me3 and to a lesser extent with H3K4me2.</text>
</comment>
<organism evidence="14 15">
    <name type="scientific">Umbelopsis vinacea</name>
    <dbReference type="NCBI Taxonomy" id="44442"/>
    <lineage>
        <taxon>Eukaryota</taxon>
        <taxon>Fungi</taxon>
        <taxon>Fungi incertae sedis</taxon>
        <taxon>Mucoromycota</taxon>
        <taxon>Mucoromycotina</taxon>
        <taxon>Umbelopsidomycetes</taxon>
        <taxon>Umbelopsidales</taxon>
        <taxon>Umbelopsidaceae</taxon>
        <taxon>Umbelopsis</taxon>
    </lineage>
</organism>
<dbReference type="PANTHER" id="PTHR10333">
    <property type="entry name" value="INHIBITOR OF GROWTH PROTEIN"/>
    <property type="match status" value="1"/>
</dbReference>
<dbReference type="InterPro" id="IPR001965">
    <property type="entry name" value="Znf_PHD"/>
</dbReference>
<dbReference type="PROSITE" id="PS01359">
    <property type="entry name" value="ZF_PHD_1"/>
    <property type="match status" value="1"/>
</dbReference>
<protein>
    <recommendedName>
        <fullName evidence="11">Chromatin modification-related protein</fullName>
    </recommendedName>
</protein>
<feature type="binding site" evidence="9">
    <location>
        <position position="254"/>
    </location>
    <ligand>
        <name>Zn(2+)</name>
        <dbReference type="ChEBI" id="CHEBI:29105"/>
        <label>1</label>
    </ligand>
</feature>
<dbReference type="InterPro" id="IPR024610">
    <property type="entry name" value="ING_N_histone-binding"/>
</dbReference>
<feature type="binding site" evidence="9">
    <location>
        <position position="240"/>
    </location>
    <ligand>
        <name>Zn(2+)</name>
        <dbReference type="ChEBI" id="CHEBI:29105"/>
        <label>2</label>
    </ligand>
</feature>
<comment type="subcellular location">
    <subcellularLocation>
        <location evidence="1 11">Nucleus</location>
    </subcellularLocation>
</comment>
<evidence type="ECO:0000313" key="14">
    <source>
        <dbReference type="EMBL" id="KAG2184289.1"/>
    </source>
</evidence>
<evidence type="ECO:0000256" key="6">
    <source>
        <dbReference type="ARBA" id="ARBA00022853"/>
    </source>
</evidence>
<dbReference type="Gene3D" id="3.30.40.10">
    <property type="entry name" value="Zinc/RING finger domain, C3HC4 (zinc finger)"/>
    <property type="match status" value="1"/>
</dbReference>
<evidence type="ECO:0000256" key="12">
    <source>
        <dbReference type="SAM" id="MobiDB-lite"/>
    </source>
</evidence>
<feature type="site" description="Histone H3K4me3 binding" evidence="8">
    <location>
        <position position="241"/>
    </location>
</feature>
<evidence type="ECO:0000256" key="9">
    <source>
        <dbReference type="PIRSR" id="PIRSR628651-51"/>
    </source>
</evidence>
<reference evidence="14" key="1">
    <citation type="submission" date="2020-12" db="EMBL/GenBank/DDBJ databases">
        <title>Metabolic potential, ecology and presence of endohyphal bacteria is reflected in genomic diversity of Mucoromycotina.</title>
        <authorList>
            <person name="Muszewska A."/>
            <person name="Okrasinska A."/>
            <person name="Steczkiewicz K."/>
            <person name="Drgas O."/>
            <person name="Orlowska M."/>
            <person name="Perlinska-Lenart U."/>
            <person name="Aleksandrzak-Piekarczyk T."/>
            <person name="Szatraj K."/>
            <person name="Zielenkiewicz U."/>
            <person name="Pilsyk S."/>
            <person name="Malc E."/>
            <person name="Mieczkowski P."/>
            <person name="Kruszewska J.S."/>
            <person name="Biernat P."/>
            <person name="Pawlowska J."/>
        </authorList>
    </citation>
    <scope>NUCLEOTIDE SEQUENCE</scope>
    <source>
        <strain evidence="14">WA0000051536</strain>
    </source>
</reference>
<evidence type="ECO:0000256" key="1">
    <source>
        <dbReference type="ARBA" id="ARBA00004123"/>
    </source>
</evidence>
<comment type="function">
    <text evidence="11">Component of an histone acetyltransferase complex.</text>
</comment>
<evidence type="ECO:0000259" key="13">
    <source>
        <dbReference type="PROSITE" id="PS50016"/>
    </source>
</evidence>
<dbReference type="Pfam" id="PF12998">
    <property type="entry name" value="ING"/>
    <property type="match status" value="1"/>
</dbReference>
<dbReference type="InterPro" id="IPR019787">
    <property type="entry name" value="Znf_PHD-finger"/>
</dbReference>
<feature type="binding site" evidence="9">
    <location>
        <position position="227"/>
    </location>
    <ligand>
        <name>Zn(2+)</name>
        <dbReference type="ChEBI" id="CHEBI:29105"/>
        <label>1</label>
    </ligand>
</feature>
<dbReference type="PROSITE" id="PS50016">
    <property type="entry name" value="ZF_PHD_2"/>
    <property type="match status" value="1"/>
</dbReference>
<feature type="site" description="Histone H3K4me3 binding" evidence="8">
    <location>
        <position position="249"/>
    </location>
</feature>